<feature type="non-terminal residue" evidence="1">
    <location>
        <position position="275"/>
    </location>
</feature>
<feature type="non-terminal residue" evidence="1">
    <location>
        <position position="1"/>
    </location>
</feature>
<proteinExistence type="predicted"/>
<keyword evidence="2" id="KW-1185">Reference proteome</keyword>
<sequence>ASTFLDYFSSSPPQPYEATVLNIPGRMYPVEIAYLSEPTEDYVREAVKVVWDLHLKGGSRGSGDVLVFLTGREEIEMALYQLPPKAPRLSVVPLHAGLSTADQLQVFQATEPDTRKVVISTNIAEASVTIDGIRFVVDSGFVKQLPKSTSPELTRVDLATPILQLKSLGIDDLMKFEWVSAPPSESVLRALELLVNAGMISQQDGRLTEIGSKVAEVPVEIGVARMLWASKEHNCGEEILTIAAMVAVQDVFIIPDGSAGALAELERRKFTAEEG</sequence>
<organism evidence="1 2">
    <name type="scientific">Acaulospora colombiana</name>
    <dbReference type="NCBI Taxonomy" id="27376"/>
    <lineage>
        <taxon>Eukaryota</taxon>
        <taxon>Fungi</taxon>
        <taxon>Fungi incertae sedis</taxon>
        <taxon>Mucoromycota</taxon>
        <taxon>Glomeromycotina</taxon>
        <taxon>Glomeromycetes</taxon>
        <taxon>Diversisporales</taxon>
        <taxon>Acaulosporaceae</taxon>
        <taxon>Acaulospora</taxon>
    </lineage>
</organism>
<gene>
    <name evidence="1" type="ORF">ACOLOM_LOCUS10108</name>
</gene>
<dbReference type="Proteomes" id="UP000789525">
    <property type="component" value="Unassembled WGS sequence"/>
</dbReference>
<evidence type="ECO:0000313" key="2">
    <source>
        <dbReference type="Proteomes" id="UP000789525"/>
    </source>
</evidence>
<evidence type="ECO:0000313" key="1">
    <source>
        <dbReference type="EMBL" id="CAG8698013.1"/>
    </source>
</evidence>
<name>A0ACA9PAI8_9GLOM</name>
<dbReference type="EMBL" id="CAJVPT010031536">
    <property type="protein sequence ID" value="CAG8698013.1"/>
    <property type="molecule type" value="Genomic_DNA"/>
</dbReference>
<comment type="caution">
    <text evidence="1">The sequence shown here is derived from an EMBL/GenBank/DDBJ whole genome shotgun (WGS) entry which is preliminary data.</text>
</comment>
<reference evidence="1" key="1">
    <citation type="submission" date="2021-06" db="EMBL/GenBank/DDBJ databases">
        <authorList>
            <person name="Kallberg Y."/>
            <person name="Tangrot J."/>
            <person name="Rosling A."/>
        </authorList>
    </citation>
    <scope>NUCLEOTIDE SEQUENCE</scope>
    <source>
        <strain evidence="1">CL356</strain>
    </source>
</reference>
<protein>
    <submittedName>
        <fullName evidence="1">9616_t:CDS:1</fullName>
    </submittedName>
</protein>
<accession>A0ACA9PAI8</accession>